<reference evidence="13" key="1">
    <citation type="submission" date="2021-01" db="EMBL/GenBank/DDBJ databases">
        <authorList>
            <person name="Bezrukov I."/>
        </authorList>
    </citation>
    <scope>NUCLEOTIDE SEQUENCE</scope>
</reference>
<dbReference type="PROSITE" id="PS50893">
    <property type="entry name" value="ABC_TRANSPORTER_2"/>
    <property type="match status" value="1"/>
</dbReference>
<dbReference type="Pfam" id="PF01936">
    <property type="entry name" value="NYN"/>
    <property type="match status" value="1"/>
</dbReference>
<dbReference type="PROSITE" id="PS51369">
    <property type="entry name" value="TCP"/>
    <property type="match status" value="1"/>
</dbReference>
<gene>
    <name evidence="13" type="ORF">AARE701A_LOCUS10712</name>
</gene>
<dbReference type="CDD" id="cd03213">
    <property type="entry name" value="ABCG_EPDR"/>
    <property type="match status" value="1"/>
</dbReference>
<feature type="compositionally biased region" description="Basic residues" evidence="9">
    <location>
        <begin position="1505"/>
        <end position="1518"/>
    </location>
</feature>
<evidence type="ECO:0000256" key="4">
    <source>
        <dbReference type="ARBA" id="ARBA00022692"/>
    </source>
</evidence>
<dbReference type="EMBL" id="LR999454">
    <property type="protein sequence ID" value="CAE6034033.1"/>
    <property type="molecule type" value="Genomic_DNA"/>
</dbReference>
<evidence type="ECO:0000256" key="7">
    <source>
        <dbReference type="ARBA" id="ARBA00022989"/>
    </source>
</evidence>
<feature type="transmembrane region" description="Helical" evidence="10">
    <location>
        <begin position="1130"/>
        <end position="1147"/>
    </location>
</feature>
<feature type="compositionally biased region" description="Basic and acidic residues" evidence="9">
    <location>
        <begin position="477"/>
        <end position="496"/>
    </location>
</feature>
<feature type="region of interest" description="Disordered" evidence="9">
    <location>
        <begin position="1500"/>
        <end position="1523"/>
    </location>
</feature>
<name>A0A8S2A467_ARAAE</name>
<evidence type="ECO:0000256" key="9">
    <source>
        <dbReference type="SAM" id="MobiDB-lite"/>
    </source>
</evidence>
<dbReference type="Pfam" id="PF00005">
    <property type="entry name" value="ABC_tran"/>
    <property type="match status" value="1"/>
</dbReference>
<evidence type="ECO:0000313" key="14">
    <source>
        <dbReference type="Proteomes" id="UP000682877"/>
    </source>
</evidence>
<keyword evidence="8 10" id="KW-0472">Membrane</keyword>
<evidence type="ECO:0000256" key="5">
    <source>
        <dbReference type="ARBA" id="ARBA00022741"/>
    </source>
</evidence>
<feature type="transmembrane region" description="Helical" evidence="10">
    <location>
        <begin position="441"/>
        <end position="463"/>
    </location>
</feature>
<accession>A0A8S2A467</accession>
<dbReference type="SMART" id="SM00382">
    <property type="entry name" value="AAA"/>
    <property type="match status" value="1"/>
</dbReference>
<dbReference type="InterPro" id="IPR003593">
    <property type="entry name" value="AAA+_ATPase"/>
</dbReference>
<dbReference type="GO" id="GO:0005524">
    <property type="term" value="F:ATP binding"/>
    <property type="evidence" value="ECO:0007669"/>
    <property type="project" value="UniProtKB-KW"/>
</dbReference>
<dbReference type="PANTHER" id="PTHR48041">
    <property type="entry name" value="ABC TRANSPORTER G FAMILY MEMBER 28"/>
    <property type="match status" value="1"/>
</dbReference>
<dbReference type="InterPro" id="IPR027417">
    <property type="entry name" value="P-loop_NTPase"/>
</dbReference>
<dbReference type="SUPFAM" id="SSF52540">
    <property type="entry name" value="P-loop containing nucleoside triphosphate hydrolases"/>
    <property type="match status" value="1"/>
</dbReference>
<evidence type="ECO:0000259" key="12">
    <source>
        <dbReference type="PROSITE" id="PS51369"/>
    </source>
</evidence>
<evidence type="ECO:0000256" key="8">
    <source>
        <dbReference type="ARBA" id="ARBA00023136"/>
    </source>
</evidence>
<dbReference type="GO" id="GO:0140359">
    <property type="term" value="F:ABC-type transporter activity"/>
    <property type="evidence" value="ECO:0007669"/>
    <property type="project" value="InterPro"/>
</dbReference>
<feature type="transmembrane region" description="Helical" evidence="10">
    <location>
        <begin position="1001"/>
        <end position="1018"/>
    </location>
</feature>
<feature type="region of interest" description="Disordered" evidence="9">
    <location>
        <begin position="477"/>
        <end position="585"/>
    </location>
</feature>
<evidence type="ECO:0000256" key="2">
    <source>
        <dbReference type="ARBA" id="ARBA00005814"/>
    </source>
</evidence>
<organism evidence="13 14">
    <name type="scientific">Arabidopsis arenosa</name>
    <name type="common">Sand rock-cress</name>
    <name type="synonym">Cardaminopsis arenosa</name>
    <dbReference type="NCBI Taxonomy" id="38785"/>
    <lineage>
        <taxon>Eukaryota</taxon>
        <taxon>Viridiplantae</taxon>
        <taxon>Streptophyta</taxon>
        <taxon>Embryophyta</taxon>
        <taxon>Tracheophyta</taxon>
        <taxon>Spermatophyta</taxon>
        <taxon>Magnoliopsida</taxon>
        <taxon>eudicotyledons</taxon>
        <taxon>Gunneridae</taxon>
        <taxon>Pentapetalae</taxon>
        <taxon>rosids</taxon>
        <taxon>malvids</taxon>
        <taxon>Brassicales</taxon>
        <taxon>Brassicaceae</taxon>
        <taxon>Camelineae</taxon>
        <taxon>Arabidopsis</taxon>
    </lineage>
</organism>
<dbReference type="InterPro" id="IPR003439">
    <property type="entry name" value="ABC_transporter-like_ATP-bd"/>
</dbReference>
<protein>
    <submittedName>
        <fullName evidence="13">Uncharacterized protein</fullName>
    </submittedName>
</protein>
<keyword evidence="3" id="KW-0813">Transport</keyword>
<feature type="domain" description="ABC transporter" evidence="11">
    <location>
        <begin position="632"/>
        <end position="874"/>
    </location>
</feature>
<feature type="transmembrane region" description="Helical" evidence="10">
    <location>
        <begin position="1030"/>
        <end position="1049"/>
    </location>
</feature>
<feature type="domain" description="TCP" evidence="12">
    <location>
        <begin position="43"/>
        <end position="97"/>
    </location>
</feature>
<dbReference type="Gene3D" id="3.40.50.300">
    <property type="entry name" value="P-loop containing nucleotide triphosphate hydrolases"/>
    <property type="match status" value="1"/>
</dbReference>
<dbReference type="GO" id="GO:0004540">
    <property type="term" value="F:RNA nuclease activity"/>
    <property type="evidence" value="ECO:0007669"/>
    <property type="project" value="InterPro"/>
</dbReference>
<dbReference type="PANTHER" id="PTHR48041:SF107">
    <property type="entry name" value="WHITE-BROWN COMPLEX HOMOLOG PROTEIN 30-RELATED"/>
    <property type="match status" value="1"/>
</dbReference>
<evidence type="ECO:0000256" key="3">
    <source>
        <dbReference type="ARBA" id="ARBA00022448"/>
    </source>
</evidence>
<evidence type="ECO:0000256" key="6">
    <source>
        <dbReference type="ARBA" id="ARBA00022840"/>
    </source>
</evidence>
<keyword evidence="14" id="KW-1185">Reference proteome</keyword>
<dbReference type="InterPro" id="IPR043926">
    <property type="entry name" value="ABCG_dom"/>
</dbReference>
<proteinExistence type="inferred from homology"/>
<feature type="transmembrane region" description="Helical" evidence="10">
    <location>
        <begin position="1202"/>
        <end position="1222"/>
    </location>
</feature>
<dbReference type="CDD" id="cd10910">
    <property type="entry name" value="PIN_limkain_b1_N_like"/>
    <property type="match status" value="2"/>
</dbReference>
<keyword evidence="6" id="KW-0067">ATP-binding</keyword>
<dbReference type="GO" id="GO:0016887">
    <property type="term" value="F:ATP hydrolysis activity"/>
    <property type="evidence" value="ECO:0007669"/>
    <property type="project" value="InterPro"/>
</dbReference>
<feature type="transmembrane region" description="Helical" evidence="10">
    <location>
        <begin position="1106"/>
        <end position="1124"/>
    </location>
</feature>
<dbReference type="PROSITE" id="PS00211">
    <property type="entry name" value="ABC_TRANSPORTER_1"/>
    <property type="match status" value="1"/>
</dbReference>
<dbReference type="InterPro" id="IPR017871">
    <property type="entry name" value="ABC_transporter-like_CS"/>
</dbReference>
<keyword evidence="7 10" id="KW-1133">Transmembrane helix</keyword>
<dbReference type="FunFam" id="3.40.50.300:FF:000367">
    <property type="entry name" value="ABC transporter G family member 24"/>
    <property type="match status" value="1"/>
</dbReference>
<comment type="similarity">
    <text evidence="2">Belongs to the ABC transporter superfamily. ABCG family. Eye pigment precursor importer (TC 3.A.1.204) subfamily.</text>
</comment>
<sequence>MIFQKLCTNESNLNAIASESRFQTQIGVSKFSSGGGGRISARSKDRHIKVNGRSRRVMMPALVAARIFQLTRELGHKTDGETIEWLLSQAEPSIIAATGSATKPISNYVGVAPVDSSSPMMFAMMQTQTQQPPSCKLDLCQPIGTQYPVNGYSHMPFTAMLLQPMTTVADSDIEVAAEEERHHHKTGNPKVLVSVTNLIYTRLQNLKNVLKADVDRDLGYCIKNLKGDWNEAFNFDKNLDFLSNCVKKNDGDLTIRLCTAAEIKFYFSSFVRRDEATTVHVKPNINCNLAKWVSGCEPGWSCNADDDKRFDLNNGKILPSRTRKCQPCCEGFFCPQGLACMIPCPLGAYCPLAKLNKTTGFCEPYNYQIPPGKLNHTCGSADSWVDAESSGDMFCSPGSYCPTTIRKVTCSSGHYCRQGSTSQKPCFKLATCNPNTANQNIHAYGAILIASLSLLMIMVYNCSDQVLATREKRQAKSREAAARHAKETTQARERWKTAKGVAKNQKMGLSAQLSQTFSRMKSARKDATPAKASGKSKDKKKEPSNLTKMMKSMEENPSNNEGFNVGTGSKPGKKPQAPKGKQLHTQSQIFKYAYGQIEKEKAMEQNNKNLTFSGVISMATDTEMRTRPVIEVAFKDLTLTLKGKHKHILRSVTGKIMPGRVSAVMGPSGAGKTTFLSALAGKATGCTRTGLILINGRNDSINSYKKITGFVPQDDVVHGNLTVEENLRFSARCRLSAYMSKADKVLIIERVIESLGLQHVRDSLVGTIEKRGISGGQRKRVNVGVEMVMEPSLLILDEPTTGLDSASSQLLLRALRREALEGVNICMVVHQPSYTMYKMFDDMIILAKGGLTVYHGSVKKIEEYFADIGITVPDRVNPPDHYIDILEGIVKPDGDITIEQLPVRWMLHNGYPVPHDMLKFCDGLPSSSTGSAQEDSTHNSFSNDLWQDVKTNVEITKDQLQHNYSNSHDNSNRVTPTVGRQYRYFVGRVGKQRLREARLQALDFLILLVAGACLGTLAKVNDETIDTLGYTYTIIAVSLLCKISALRSFSVDKLQYWRESAAGISSLAHFMAKDTMDHLNTIMKPLVYLSMFYFFNNPRSSFEDNYIVLVCLVYCVTGMAYIFAILYSPSAAQLLSVLVPVVMTLIANQDKESMVLKYLGSFCYPKWTLEAFVLSNAQRYSGVWVVTRCSSLSQNGYDLSDWILCLIVLILMGLICRFIAYFCMAYGENEIPQAESEELLDVGIMYKPKGSVNLLLWDILLRANEPRKNLMVISNKLREDKEAVRVLWALKSSGRTVLLVQPNDEAALEKLFHTPESISDCFNVLSVLPPDEAVSKELLRDADSIFNCTVNTIRMDPRLGGVIPKDNNYIPDDYISGLLEKGLVEKYAKSKIYFLPGGGDKNARHNRMINDIRLWIIDSPVDGTAPSNVIVISNNIQGDDVETYGIPRVIDLIYPLKCLYARGYNAFLVQPKLLAPEISQTSEWPGHLLDVGEVIGRYKPDPSQKKRWRKKKKSRKRKTSEPITRVDGPKTGIFWDINDSPLPNDLDPQSMYQKLKSALEEKEYLGEMTIWAYAEKITFSDDLVDEYRKAKIYFLPGGDKNARHNRIIHDILLWQIDTPLRYPTESNVIVISNKIPCDIDLIKCLVYSAGVALEKLGFYALEPVEFIALGEKKDIASKGEWFEADIYYVSEGDKDTRVNLMSFHILNWASSSFKCQPNVMLISRNLPDDTEFVRVFAALKSRGFNVLLVQPHDEAASKELLRNADSISDSTRFFNGGNHVDDQSGSSQGSLVSNSLAIETINNEDFSKPIKRVDGPKTGVFWDVDDSSLPNDLDPQSIYQRIKSDLEKKDYYIYEMSIWAYAEKITLSDELLHEYRKSKIYFLPKVPGDKNARHNMMLHDISLWAIDTPVAYPAPSNVIVISNNIQGDDVQTDGIPRVIDLIFTLEGLYSRGYNAFLVQPNLLAPEMSQTSEWPGCVLDVGEVIGRFLLAPSQMKRMRKKVKPKRIRRGRRALRED</sequence>
<dbReference type="InterPro" id="IPR021139">
    <property type="entry name" value="NYN"/>
</dbReference>
<dbReference type="Proteomes" id="UP000682877">
    <property type="component" value="Chromosome 4"/>
</dbReference>
<evidence type="ECO:0000259" key="11">
    <source>
        <dbReference type="PROSITE" id="PS50893"/>
    </source>
</evidence>
<keyword evidence="4 10" id="KW-0812">Transmembrane</keyword>
<dbReference type="Pfam" id="PF03634">
    <property type="entry name" value="TCP"/>
    <property type="match status" value="1"/>
</dbReference>
<evidence type="ECO:0000313" key="13">
    <source>
        <dbReference type="EMBL" id="CAE6034033.1"/>
    </source>
</evidence>
<dbReference type="InterPro" id="IPR050352">
    <property type="entry name" value="ABCG_transporters"/>
</dbReference>
<comment type="subcellular location">
    <subcellularLocation>
        <location evidence="1">Membrane</location>
        <topology evidence="1">Multi-pass membrane protein</topology>
    </subcellularLocation>
</comment>
<dbReference type="Pfam" id="PF19055">
    <property type="entry name" value="ABC2_membrane_7"/>
    <property type="match status" value="1"/>
</dbReference>
<evidence type="ECO:0000256" key="1">
    <source>
        <dbReference type="ARBA" id="ARBA00004141"/>
    </source>
</evidence>
<keyword evidence="5" id="KW-0547">Nucleotide-binding</keyword>
<dbReference type="InterPro" id="IPR017887">
    <property type="entry name" value="TF_TCP_subgr"/>
</dbReference>
<evidence type="ECO:0000256" key="10">
    <source>
        <dbReference type="SAM" id="Phobius"/>
    </source>
</evidence>
<dbReference type="GO" id="GO:0016020">
    <property type="term" value="C:membrane"/>
    <property type="evidence" value="ECO:0007669"/>
    <property type="project" value="UniProtKB-SubCell"/>
</dbReference>